<sequence length="188" mass="20290">MAAAPAKPSPINDHDVEDWKARFNDVLARPSEHINSKSPPTAAPWHNSFFACLTPIDTCLLTYCLPCVTFGRTHHRLRKDGSLEGYEPINTSCLLFCGAGCFGAHWIPMAMQRADIRAKYNLQGNCLTDIATACCCALCDLVQVDKEAAFRASEVPAGPQGVQQQYVAPAAGMEYPAPAAPAPAEVKN</sequence>
<reference evidence="1" key="2">
    <citation type="submission" date="2023-06" db="EMBL/GenBank/DDBJ databases">
        <authorList>
            <consortium name="Lawrence Berkeley National Laboratory"/>
            <person name="Haridas S."/>
            <person name="Hensen N."/>
            <person name="Bonometti L."/>
            <person name="Westerberg I."/>
            <person name="Brannstrom I.O."/>
            <person name="Guillou S."/>
            <person name="Cros-Aarteil S."/>
            <person name="Calhoun S."/>
            <person name="Kuo A."/>
            <person name="Mondo S."/>
            <person name="Pangilinan J."/>
            <person name="Riley R."/>
            <person name="Labutti K."/>
            <person name="Andreopoulos B."/>
            <person name="Lipzen A."/>
            <person name="Chen C."/>
            <person name="Yanf M."/>
            <person name="Daum C."/>
            <person name="Ng V."/>
            <person name="Clum A."/>
            <person name="Steindorff A."/>
            <person name="Ohm R."/>
            <person name="Martin F."/>
            <person name="Silar P."/>
            <person name="Natvig D."/>
            <person name="Lalanne C."/>
            <person name="Gautier V."/>
            <person name="Ament-Velasquez S.L."/>
            <person name="Kruys A."/>
            <person name="Hutchinson M.I."/>
            <person name="Powell A.J."/>
            <person name="Barry K."/>
            <person name="Miller A.N."/>
            <person name="Grigoriev I.V."/>
            <person name="Debuchy R."/>
            <person name="Gladieux P."/>
            <person name="Thoren M.H."/>
            <person name="Johannesson H."/>
        </authorList>
    </citation>
    <scope>NUCLEOTIDE SEQUENCE</scope>
    <source>
        <strain evidence="1">CBS 958.72</strain>
    </source>
</reference>
<evidence type="ECO:0000313" key="2">
    <source>
        <dbReference type="Proteomes" id="UP001287356"/>
    </source>
</evidence>
<proteinExistence type="predicted"/>
<dbReference type="NCBIfam" id="TIGR01571">
    <property type="entry name" value="A_thal_Cys_rich"/>
    <property type="match status" value="1"/>
</dbReference>
<dbReference type="EMBL" id="JAULSN010000003">
    <property type="protein sequence ID" value="KAK3375782.1"/>
    <property type="molecule type" value="Genomic_DNA"/>
</dbReference>
<accession>A0AAE0KGG5</accession>
<keyword evidence="2" id="KW-1185">Reference proteome</keyword>
<comment type="caution">
    <text evidence="1">The sequence shown here is derived from an EMBL/GenBank/DDBJ whole genome shotgun (WGS) entry which is preliminary data.</text>
</comment>
<protein>
    <submittedName>
        <fullName evidence="1">Duf614 domain-containing protein</fullName>
    </submittedName>
</protein>
<evidence type="ECO:0000313" key="1">
    <source>
        <dbReference type="EMBL" id="KAK3375782.1"/>
    </source>
</evidence>
<dbReference type="InterPro" id="IPR006461">
    <property type="entry name" value="PLAC_motif_containing"/>
</dbReference>
<gene>
    <name evidence="1" type="ORF">B0T24DRAFT_206912</name>
</gene>
<name>A0AAE0KGG5_9PEZI</name>
<organism evidence="1 2">
    <name type="scientific">Lasiosphaeria ovina</name>
    <dbReference type="NCBI Taxonomy" id="92902"/>
    <lineage>
        <taxon>Eukaryota</taxon>
        <taxon>Fungi</taxon>
        <taxon>Dikarya</taxon>
        <taxon>Ascomycota</taxon>
        <taxon>Pezizomycotina</taxon>
        <taxon>Sordariomycetes</taxon>
        <taxon>Sordariomycetidae</taxon>
        <taxon>Sordariales</taxon>
        <taxon>Lasiosphaeriaceae</taxon>
        <taxon>Lasiosphaeria</taxon>
    </lineage>
</organism>
<dbReference type="AlphaFoldDB" id="A0AAE0KGG5"/>
<dbReference type="Proteomes" id="UP001287356">
    <property type="component" value="Unassembled WGS sequence"/>
</dbReference>
<dbReference type="Pfam" id="PF04749">
    <property type="entry name" value="PLAC8"/>
    <property type="match status" value="1"/>
</dbReference>
<dbReference type="PANTHER" id="PTHR15907">
    <property type="entry name" value="DUF614 FAMILY PROTEIN-RELATED"/>
    <property type="match status" value="1"/>
</dbReference>
<reference evidence="1" key="1">
    <citation type="journal article" date="2023" name="Mol. Phylogenet. Evol.">
        <title>Genome-scale phylogeny and comparative genomics of the fungal order Sordariales.</title>
        <authorList>
            <person name="Hensen N."/>
            <person name="Bonometti L."/>
            <person name="Westerberg I."/>
            <person name="Brannstrom I.O."/>
            <person name="Guillou S."/>
            <person name="Cros-Aarteil S."/>
            <person name="Calhoun S."/>
            <person name="Haridas S."/>
            <person name="Kuo A."/>
            <person name="Mondo S."/>
            <person name="Pangilinan J."/>
            <person name="Riley R."/>
            <person name="LaButti K."/>
            <person name="Andreopoulos B."/>
            <person name="Lipzen A."/>
            <person name="Chen C."/>
            <person name="Yan M."/>
            <person name="Daum C."/>
            <person name="Ng V."/>
            <person name="Clum A."/>
            <person name="Steindorff A."/>
            <person name="Ohm R.A."/>
            <person name="Martin F."/>
            <person name="Silar P."/>
            <person name="Natvig D.O."/>
            <person name="Lalanne C."/>
            <person name="Gautier V."/>
            <person name="Ament-Velasquez S.L."/>
            <person name="Kruys A."/>
            <person name="Hutchinson M.I."/>
            <person name="Powell A.J."/>
            <person name="Barry K."/>
            <person name="Miller A.N."/>
            <person name="Grigoriev I.V."/>
            <person name="Debuchy R."/>
            <person name="Gladieux P."/>
            <person name="Hiltunen Thoren M."/>
            <person name="Johannesson H."/>
        </authorList>
    </citation>
    <scope>NUCLEOTIDE SEQUENCE</scope>
    <source>
        <strain evidence="1">CBS 958.72</strain>
    </source>
</reference>